<gene>
    <name evidence="1" type="ORF">S40285_10562</name>
</gene>
<proteinExistence type="predicted"/>
<accession>A0A084Q7N6</accession>
<protein>
    <submittedName>
        <fullName evidence="1">Uncharacterized protein</fullName>
    </submittedName>
</protein>
<dbReference type="EMBL" id="KL661951">
    <property type="protein sequence ID" value="KFA59971.1"/>
    <property type="molecule type" value="Genomic_DNA"/>
</dbReference>
<evidence type="ECO:0000313" key="2">
    <source>
        <dbReference type="Proteomes" id="UP000028524"/>
    </source>
</evidence>
<evidence type="ECO:0000313" key="1">
    <source>
        <dbReference type="EMBL" id="KFA59971.1"/>
    </source>
</evidence>
<name>A0A084Q7N6_STAC4</name>
<reference evidence="1 2" key="1">
    <citation type="journal article" date="2014" name="BMC Genomics">
        <title>Comparative genome sequencing reveals chemotype-specific gene clusters in the toxigenic black mold Stachybotrys.</title>
        <authorList>
            <person name="Semeiks J."/>
            <person name="Borek D."/>
            <person name="Otwinowski Z."/>
            <person name="Grishin N.V."/>
        </authorList>
    </citation>
    <scope>NUCLEOTIDE SEQUENCE [LARGE SCALE GENOMIC DNA]</scope>
    <source>
        <strain evidence="1 2">IBT 40285</strain>
    </source>
</reference>
<dbReference type="HOGENOM" id="CLU_1066248_0_0_1"/>
<dbReference type="AlphaFoldDB" id="A0A084Q7N6"/>
<organism evidence="1 2">
    <name type="scientific">Stachybotrys chlorohalonatus (strain IBT 40285)</name>
    <dbReference type="NCBI Taxonomy" id="1283841"/>
    <lineage>
        <taxon>Eukaryota</taxon>
        <taxon>Fungi</taxon>
        <taxon>Dikarya</taxon>
        <taxon>Ascomycota</taxon>
        <taxon>Pezizomycotina</taxon>
        <taxon>Sordariomycetes</taxon>
        <taxon>Hypocreomycetidae</taxon>
        <taxon>Hypocreales</taxon>
        <taxon>Stachybotryaceae</taxon>
        <taxon>Stachybotrys</taxon>
    </lineage>
</organism>
<keyword evidence="2" id="KW-1185">Reference proteome</keyword>
<dbReference type="InParanoid" id="A0A084Q7N6"/>
<sequence>MLKQRQVGFLTDSCFGGGETCGTKLSRVRTFCWESSGDPLSLPVPVENLFKISLQCHSVNGFSFETDALSLSDYNPNEIAFQFQYPCLAEELQVSIDKRNGSHWNIFTAMTLSPSESTPEQGLHQVHSGKPLLKDWSRTILDIPISGAPFKVPGIFTIGPQLTIEGSIDTSLIVAGGTIETKLKIASDTYKPKEIGNGDTSLNQTSESWDVSFGDRWEVDPAVAVIVGEASVMQFSSDLDELWRAILIIRIPMSTPPEHAR</sequence>
<dbReference type="STRING" id="1283841.A0A084Q7N6"/>
<dbReference type="OrthoDB" id="4851062at2759"/>
<dbReference type="Proteomes" id="UP000028524">
    <property type="component" value="Unassembled WGS sequence"/>
</dbReference>